<dbReference type="EMBL" id="JACJID010000003">
    <property type="protein sequence ID" value="MBA8926682.1"/>
    <property type="molecule type" value="Genomic_DNA"/>
</dbReference>
<evidence type="ECO:0000256" key="2">
    <source>
        <dbReference type="ARBA" id="ARBA00005989"/>
    </source>
</evidence>
<evidence type="ECO:0000259" key="5">
    <source>
        <dbReference type="Pfam" id="PF09375"/>
    </source>
</evidence>
<evidence type="ECO:0000256" key="4">
    <source>
        <dbReference type="SAM" id="MobiDB-lite"/>
    </source>
</evidence>
<dbReference type="InterPro" id="IPR018976">
    <property type="entry name" value="Imelysin-like"/>
</dbReference>
<evidence type="ECO:0000313" key="7">
    <source>
        <dbReference type="Proteomes" id="UP000517916"/>
    </source>
</evidence>
<dbReference type="Proteomes" id="UP000517916">
    <property type="component" value="Unassembled WGS sequence"/>
</dbReference>
<evidence type="ECO:0000256" key="3">
    <source>
        <dbReference type="ARBA" id="ARBA00022729"/>
    </source>
</evidence>
<comment type="subcellular location">
    <subcellularLocation>
        <location evidence="1">Cell envelope</location>
    </subcellularLocation>
</comment>
<comment type="similarity">
    <text evidence="2">Belongs to the EfeM/EfeO family.</text>
</comment>
<reference evidence="6 7" key="1">
    <citation type="submission" date="2020-08" db="EMBL/GenBank/DDBJ databases">
        <title>Genomic Encyclopedia of Archaeal and Bacterial Type Strains, Phase II (KMG-II): from individual species to whole genera.</title>
        <authorList>
            <person name="Goeker M."/>
        </authorList>
    </citation>
    <scope>NUCLEOTIDE SEQUENCE [LARGE SCALE GENOMIC DNA]</scope>
    <source>
        <strain evidence="6 7">DSM 43850</strain>
    </source>
</reference>
<dbReference type="InterPro" id="IPR038352">
    <property type="entry name" value="Imelysin_sf"/>
</dbReference>
<feature type="region of interest" description="Disordered" evidence="4">
    <location>
        <begin position="32"/>
        <end position="53"/>
    </location>
</feature>
<dbReference type="Pfam" id="PF09375">
    <property type="entry name" value="Peptidase_M75"/>
    <property type="match status" value="1"/>
</dbReference>
<sequence>MSQRRPVLVVTAVVAVVAAAFALALRPWESGSTETARDSEITVSTGGCGSGWTDPHPGRQTFQLHNTGSQSAEVQLVELPSGRVHGEVDGLGPGTTAQLDVQLGPGDYAFRCLPDEVHPVIGSTVHVGGTGESGPAVVPVSQNDLLGAVRQYQSDVATGLDGLVAKTATLRAAVDGGNLDAAKAAWLPAHLAYNRLGAAYGTFGEFAAKIDGGLEGLAGGVHDESFSGFHRLEQGLWHGESADGLRAVAAKLEQDVRGLREDFPNQQVEPNDLGLRAHEIMENALQFELTGENDMGSGTTLATALANLDGTAEVLKVLDPVLRPRYAGLAGVTDWMGRVRELLTAAGTTPVGALDRAARQKINGAVGELLERLAPVAAICEVRR</sequence>
<keyword evidence="7" id="KW-1185">Reference proteome</keyword>
<dbReference type="Gene3D" id="1.20.1420.20">
    <property type="entry name" value="M75 peptidase, HXXE motif"/>
    <property type="match status" value="1"/>
</dbReference>
<dbReference type="CDD" id="cd14656">
    <property type="entry name" value="Imelysin-like_EfeO"/>
    <property type="match status" value="1"/>
</dbReference>
<dbReference type="PANTHER" id="PTHR39192:SF1">
    <property type="entry name" value="IRON UPTAKE SYSTEM COMPONENT EFEO"/>
    <property type="match status" value="1"/>
</dbReference>
<comment type="caution">
    <text evidence="6">The sequence shown here is derived from an EMBL/GenBank/DDBJ whole genome shotgun (WGS) entry which is preliminary data.</text>
</comment>
<dbReference type="PANTHER" id="PTHR39192">
    <property type="entry name" value="IRON UPTAKE SYSTEM COMPONENT EFEO"/>
    <property type="match status" value="1"/>
</dbReference>
<evidence type="ECO:0000256" key="1">
    <source>
        <dbReference type="ARBA" id="ARBA00004196"/>
    </source>
</evidence>
<accession>A0ABR6BIH0</accession>
<feature type="domain" description="Imelysin-like" evidence="5">
    <location>
        <begin position="149"/>
        <end position="369"/>
    </location>
</feature>
<proteinExistence type="inferred from homology"/>
<evidence type="ECO:0000313" key="6">
    <source>
        <dbReference type="EMBL" id="MBA8926682.1"/>
    </source>
</evidence>
<protein>
    <submittedName>
        <fullName evidence="6">Iron uptake system component EfeO</fullName>
    </submittedName>
</protein>
<organism evidence="6 7">
    <name type="scientific">Kutzneria viridogrisea</name>
    <dbReference type="NCBI Taxonomy" id="47990"/>
    <lineage>
        <taxon>Bacteria</taxon>
        <taxon>Bacillati</taxon>
        <taxon>Actinomycetota</taxon>
        <taxon>Actinomycetes</taxon>
        <taxon>Pseudonocardiales</taxon>
        <taxon>Pseudonocardiaceae</taxon>
        <taxon>Kutzneria</taxon>
    </lineage>
</organism>
<name>A0ABR6BIH0_9PSEU</name>
<dbReference type="RefSeq" id="WP_182837951.1">
    <property type="nucleotide sequence ID" value="NZ_BAAABQ010000039.1"/>
</dbReference>
<dbReference type="InterPro" id="IPR050894">
    <property type="entry name" value="EfeM/EfeO_iron_uptake"/>
</dbReference>
<dbReference type="InterPro" id="IPR034981">
    <property type="entry name" value="Imelysin-like_EfeO/Algp7"/>
</dbReference>
<gene>
    <name evidence="6" type="ORF">BC739_003888</name>
</gene>
<keyword evidence="3" id="KW-0732">Signal</keyword>